<reference evidence="2" key="1">
    <citation type="submission" date="2018-12" db="EMBL/GenBank/DDBJ databases">
        <title>Dusodibacter welbiota gen. nov., sp. nov., isolated from human faeces and emended description of the Oscillibacter genus.</title>
        <authorList>
            <person name="Le Roy T."/>
            <person name="Van der Smissen P."/>
            <person name="Delzenne N."/>
            <person name="Muccioli G."/>
            <person name="Collet J.F."/>
            <person name="Cani P.D."/>
        </authorList>
    </citation>
    <scope>NUCLEOTIDE SEQUENCE [LARGE SCALE GENOMIC DNA]</scope>
    <source>
        <strain evidence="2">J115</strain>
    </source>
</reference>
<sequence>MEEFLQVVGFSDDIAAPDESYWRYTRVHDGMKETITLDLDLFDDNYKLLRLPMSRVKTLIQWETEDASSVQDDELPF</sequence>
<name>A0A856HZ93_9FIRM</name>
<dbReference type="EMBL" id="CP034413">
    <property type="protein sequence ID" value="QCI59135.3"/>
    <property type="molecule type" value="Genomic_DNA"/>
</dbReference>
<dbReference type="Proteomes" id="UP000298642">
    <property type="component" value="Chromosome"/>
</dbReference>
<protein>
    <submittedName>
        <fullName evidence="1">Uncharacterized protein</fullName>
    </submittedName>
</protein>
<gene>
    <name evidence="1" type="ORF">EIO64_07785</name>
</gene>
<accession>A0A856HZ93</accession>
<evidence type="ECO:0000313" key="2">
    <source>
        <dbReference type="Proteomes" id="UP000298642"/>
    </source>
</evidence>
<evidence type="ECO:0000313" key="1">
    <source>
        <dbReference type="EMBL" id="QCI59135.3"/>
    </source>
</evidence>
<keyword evidence="2" id="KW-1185">Reference proteome</keyword>
<dbReference type="AlphaFoldDB" id="A0A856HZ93"/>
<proteinExistence type="predicted"/>
<dbReference type="KEGG" id="obj:EIO64_07785"/>
<organism evidence="1 2">
    <name type="scientific">Dysosmobacter welbionis</name>
    <dbReference type="NCBI Taxonomy" id="2093857"/>
    <lineage>
        <taxon>Bacteria</taxon>
        <taxon>Bacillati</taxon>
        <taxon>Bacillota</taxon>
        <taxon>Clostridia</taxon>
        <taxon>Eubacteriales</taxon>
        <taxon>Oscillospiraceae</taxon>
        <taxon>Dysosmobacter</taxon>
    </lineage>
</organism>
<dbReference type="RefSeq" id="WP_207754071.1">
    <property type="nucleotide sequence ID" value="NZ_CP034413.3"/>
</dbReference>